<name>A0A0A9YME6_LYGHE</name>
<proteinExistence type="predicted"/>
<dbReference type="SUPFAM" id="SSF53901">
    <property type="entry name" value="Thiolase-like"/>
    <property type="match status" value="2"/>
</dbReference>
<dbReference type="AlphaFoldDB" id="A0A0A9YME6"/>
<dbReference type="EMBL" id="GBHO01012924">
    <property type="protein sequence ID" value="JAG30680.1"/>
    <property type="molecule type" value="Transcribed_RNA"/>
</dbReference>
<gene>
    <name evidence="2" type="primary">HMGCS1_4</name>
    <name evidence="2" type="ORF">CM83_4571</name>
    <name evidence="3" type="ORF">g.4042</name>
</gene>
<dbReference type="GO" id="GO:0004421">
    <property type="term" value="F:hydroxymethylglutaryl-CoA synthase activity"/>
    <property type="evidence" value="ECO:0007669"/>
    <property type="project" value="TreeGrafter"/>
</dbReference>
<dbReference type="InterPro" id="IPR016039">
    <property type="entry name" value="Thiolase-like"/>
</dbReference>
<dbReference type="PANTHER" id="PTHR43323">
    <property type="entry name" value="3-HYDROXY-3-METHYLGLUTARYL COENZYME A SYNTHASE"/>
    <property type="match status" value="1"/>
</dbReference>
<dbReference type="EMBL" id="GDHC01011369">
    <property type="protein sequence ID" value="JAQ07260.1"/>
    <property type="molecule type" value="Transcribed_RNA"/>
</dbReference>
<organism evidence="2">
    <name type="scientific">Lygus hesperus</name>
    <name type="common">Western plant bug</name>
    <dbReference type="NCBI Taxonomy" id="30085"/>
    <lineage>
        <taxon>Eukaryota</taxon>
        <taxon>Metazoa</taxon>
        <taxon>Ecdysozoa</taxon>
        <taxon>Arthropoda</taxon>
        <taxon>Hexapoda</taxon>
        <taxon>Insecta</taxon>
        <taxon>Pterygota</taxon>
        <taxon>Neoptera</taxon>
        <taxon>Paraneoptera</taxon>
        <taxon>Hemiptera</taxon>
        <taxon>Heteroptera</taxon>
        <taxon>Panheteroptera</taxon>
        <taxon>Cimicomorpha</taxon>
        <taxon>Miridae</taxon>
        <taxon>Mirini</taxon>
        <taxon>Lygus</taxon>
    </lineage>
</organism>
<reference evidence="2" key="2">
    <citation type="submission" date="2014-07" db="EMBL/GenBank/DDBJ databases">
        <authorList>
            <person name="Hull J."/>
        </authorList>
    </citation>
    <scope>NUCLEOTIDE SEQUENCE</scope>
</reference>
<reference evidence="3" key="3">
    <citation type="journal article" date="2016" name="Gigascience">
        <title>De novo construction of an expanded transcriptome assembly for the western tarnished plant bug, Lygus hesperus.</title>
        <authorList>
            <person name="Tassone E.E."/>
            <person name="Geib S.M."/>
            <person name="Hall B."/>
            <person name="Fabrick J.A."/>
            <person name="Brent C.S."/>
            <person name="Hull J.J."/>
        </authorList>
    </citation>
    <scope>NUCLEOTIDE SEQUENCE</scope>
</reference>
<evidence type="ECO:0000256" key="1">
    <source>
        <dbReference type="ARBA" id="ARBA00022679"/>
    </source>
</evidence>
<protein>
    <submittedName>
        <fullName evidence="2">Hydroxymethylglutaryl-CoA synthase, cytoplasmic</fullName>
    </submittedName>
</protein>
<evidence type="ECO:0000313" key="2">
    <source>
        <dbReference type="EMBL" id="JAG30680.1"/>
    </source>
</evidence>
<keyword evidence="1" id="KW-0808">Transferase</keyword>
<evidence type="ECO:0000313" key="3">
    <source>
        <dbReference type="EMBL" id="JAQ07260.1"/>
    </source>
</evidence>
<accession>A0A0A9YME6</accession>
<dbReference type="Gene3D" id="3.40.47.10">
    <property type="match status" value="1"/>
</dbReference>
<dbReference type="GO" id="GO:0006084">
    <property type="term" value="P:acetyl-CoA metabolic process"/>
    <property type="evidence" value="ECO:0007669"/>
    <property type="project" value="TreeGrafter"/>
</dbReference>
<reference evidence="2" key="1">
    <citation type="journal article" date="2014" name="PLoS ONE">
        <title>Transcriptome-Based Identification of ABC Transporters in the Western Tarnished Plant Bug Lygus hesperus.</title>
        <authorList>
            <person name="Hull J.J."/>
            <person name="Chaney K."/>
            <person name="Geib S.M."/>
            <person name="Fabrick J.A."/>
            <person name="Brent C.S."/>
            <person name="Walsh D."/>
            <person name="Lavine L.C."/>
        </authorList>
    </citation>
    <scope>NUCLEOTIDE SEQUENCE</scope>
</reference>
<sequence length="198" mass="21911">MVDKGLKALKMPTISRHCEVPEFKHACLAGVYAMESAVRYVSADGKERVAIVVASDIAEYALGSTGEQTQGAGATAMLVEHEAKLFEVQMQFAGSASDYRGPDFRKPHRRHFMNLKEYTTPSSHGKLADFPVFSGPYSTLVYQDEVTVAVENMLDRLGVPPGKYYDDVAALFFHRPYNMMPIQAMSFLYARGLARATS</sequence>
<dbReference type="GO" id="GO:0010142">
    <property type="term" value="P:farnesyl diphosphate biosynthetic process, mevalonate pathway"/>
    <property type="evidence" value="ECO:0007669"/>
    <property type="project" value="TreeGrafter"/>
</dbReference>
<dbReference type="PANTHER" id="PTHR43323:SF2">
    <property type="entry name" value="HYDROXYMETHYLGLUTARYL-COA SYNTHASE"/>
    <property type="match status" value="1"/>
</dbReference>